<evidence type="ECO:0000256" key="5">
    <source>
        <dbReference type="SAM" id="MobiDB-lite"/>
    </source>
</evidence>
<dbReference type="InterPro" id="IPR001841">
    <property type="entry name" value="Znf_RING"/>
</dbReference>
<keyword evidence="2 4" id="KW-0863">Zinc-finger</keyword>
<evidence type="ECO:0000313" key="9">
    <source>
        <dbReference type="Proteomes" id="UP000037035"/>
    </source>
</evidence>
<dbReference type="InterPro" id="IPR053238">
    <property type="entry name" value="RING-H2_zinc_finger"/>
</dbReference>
<dbReference type="PANTHER" id="PTHR14155">
    <property type="entry name" value="RING FINGER DOMAIN-CONTAINING"/>
    <property type="match status" value="1"/>
</dbReference>
<dbReference type="Pfam" id="PF13639">
    <property type="entry name" value="zf-RING_2"/>
    <property type="match status" value="1"/>
</dbReference>
<dbReference type="PANTHER" id="PTHR14155:SF627">
    <property type="entry name" value="OS06G0192800 PROTEIN"/>
    <property type="match status" value="1"/>
</dbReference>
<evidence type="ECO:0000256" key="2">
    <source>
        <dbReference type="ARBA" id="ARBA00022771"/>
    </source>
</evidence>
<keyword evidence="6" id="KW-1133">Transmembrane helix</keyword>
<evidence type="ECO:0000256" key="3">
    <source>
        <dbReference type="ARBA" id="ARBA00022833"/>
    </source>
</evidence>
<keyword evidence="1" id="KW-0479">Metal-binding</keyword>
<dbReference type="VEuPathDB" id="FungiDB:VP01_989g4"/>
<dbReference type="InterPro" id="IPR013083">
    <property type="entry name" value="Znf_RING/FYVE/PHD"/>
</dbReference>
<dbReference type="Proteomes" id="UP000037035">
    <property type="component" value="Unassembled WGS sequence"/>
</dbReference>
<dbReference type="AlphaFoldDB" id="A0A0L6U5H0"/>
<protein>
    <recommendedName>
        <fullName evidence="7">RING-type domain-containing protein</fullName>
    </recommendedName>
</protein>
<evidence type="ECO:0000256" key="6">
    <source>
        <dbReference type="SAM" id="Phobius"/>
    </source>
</evidence>
<evidence type="ECO:0000313" key="8">
    <source>
        <dbReference type="EMBL" id="KNZ43758.1"/>
    </source>
</evidence>
<reference evidence="8 9" key="1">
    <citation type="submission" date="2015-08" db="EMBL/GenBank/DDBJ databases">
        <title>Next Generation Sequencing and Analysis of the Genome of Puccinia sorghi L Schw, the Causal Agent of Maize Common Rust.</title>
        <authorList>
            <person name="Rochi L."/>
            <person name="Burguener G."/>
            <person name="Darino M."/>
            <person name="Turjanski A."/>
            <person name="Kreff E."/>
            <person name="Dieguez M.J."/>
            <person name="Sacco F."/>
        </authorList>
    </citation>
    <scope>NUCLEOTIDE SEQUENCE [LARGE SCALE GENOMIC DNA]</scope>
    <source>
        <strain evidence="8 9">RO10H11247</strain>
    </source>
</reference>
<dbReference type="Gene3D" id="3.30.40.10">
    <property type="entry name" value="Zinc/RING finger domain, C3HC4 (zinc finger)"/>
    <property type="match status" value="1"/>
</dbReference>
<keyword evidence="6" id="KW-0472">Membrane</keyword>
<name>A0A0L6U5H0_9BASI</name>
<organism evidence="8 9">
    <name type="scientific">Puccinia sorghi</name>
    <dbReference type="NCBI Taxonomy" id="27349"/>
    <lineage>
        <taxon>Eukaryota</taxon>
        <taxon>Fungi</taxon>
        <taxon>Dikarya</taxon>
        <taxon>Basidiomycota</taxon>
        <taxon>Pucciniomycotina</taxon>
        <taxon>Pucciniomycetes</taxon>
        <taxon>Pucciniales</taxon>
        <taxon>Pucciniaceae</taxon>
        <taxon>Puccinia</taxon>
    </lineage>
</organism>
<keyword evidence="6" id="KW-0812">Transmembrane</keyword>
<feature type="region of interest" description="Disordered" evidence="5">
    <location>
        <begin position="1"/>
        <end position="22"/>
    </location>
</feature>
<dbReference type="STRING" id="27349.A0A0L6U5H0"/>
<dbReference type="GO" id="GO:0008270">
    <property type="term" value="F:zinc ion binding"/>
    <property type="evidence" value="ECO:0007669"/>
    <property type="project" value="UniProtKB-KW"/>
</dbReference>
<evidence type="ECO:0000256" key="1">
    <source>
        <dbReference type="ARBA" id="ARBA00022723"/>
    </source>
</evidence>
<dbReference type="OrthoDB" id="8062037at2759"/>
<feature type="transmembrane region" description="Helical" evidence="6">
    <location>
        <begin position="232"/>
        <end position="254"/>
    </location>
</feature>
<evidence type="ECO:0000259" key="7">
    <source>
        <dbReference type="PROSITE" id="PS50089"/>
    </source>
</evidence>
<evidence type="ECO:0000256" key="4">
    <source>
        <dbReference type="PROSITE-ProRule" id="PRU00175"/>
    </source>
</evidence>
<accession>A0A0L6U5H0</accession>
<proteinExistence type="predicted"/>
<comment type="caution">
    <text evidence="8">The sequence shown here is derived from an EMBL/GenBank/DDBJ whole genome shotgun (WGS) entry which is preliminary data.</text>
</comment>
<dbReference type="EMBL" id="LAVV01015602">
    <property type="protein sequence ID" value="KNZ43758.1"/>
    <property type="molecule type" value="Genomic_DNA"/>
</dbReference>
<gene>
    <name evidence="8" type="ORF">VP01_989g4</name>
</gene>
<feature type="domain" description="RING-type" evidence="7">
    <location>
        <begin position="153"/>
        <end position="196"/>
    </location>
</feature>
<dbReference type="PROSITE" id="PS50089">
    <property type="entry name" value="ZF_RING_2"/>
    <property type="match status" value="1"/>
</dbReference>
<sequence length="261" mass="28514">MPKTRNPVAPKGLSGHSLIDDAGHGVDKTCLMGRARASDRRWAWPQDGRYTSAAVAPLNSWGAPGAGRPEHGSGCPRLALRANTPEWRRFAPEYSPETLSISIERPEEIVSRRRPLISESPLATPNTSPRGAIATFQEVEIASLIEESGQSECPVCLLQWEQDDIKPKRCSLCTKMYHAHCIEKWLTDHSTCPTCRSRVKGIALTFSQPTSVNLPTSSIVAEPHVGSSLRTWAILSPTGIVTFVMLAVLLVILIKSLSDRG</sequence>
<dbReference type="SUPFAM" id="SSF57850">
    <property type="entry name" value="RING/U-box"/>
    <property type="match status" value="1"/>
</dbReference>
<keyword evidence="9" id="KW-1185">Reference proteome</keyword>
<keyword evidence="3" id="KW-0862">Zinc</keyword>